<reference evidence="2 3" key="1">
    <citation type="journal article" date="2008" name="Int. J. Syst. Evol. Microbiol.">
        <title>Tessaracoccus flavescens sp. nov., isolated from marine sediment.</title>
        <authorList>
            <person name="Lee D.W."/>
            <person name="Lee S.D."/>
        </authorList>
    </citation>
    <scope>NUCLEOTIDE SEQUENCE [LARGE SCALE GENOMIC DNA]</scope>
    <source>
        <strain evidence="2 3">SST-39T</strain>
    </source>
</reference>
<dbReference type="OrthoDB" id="4180634at2"/>
<dbReference type="InterPro" id="IPR052026">
    <property type="entry name" value="ExeA_AAA_ATPase_DNA-bind"/>
</dbReference>
<dbReference type="EMBL" id="CP019607">
    <property type="protein sequence ID" value="AQP49992.1"/>
    <property type="molecule type" value="Genomic_DNA"/>
</dbReference>
<sequence length="246" mass="27606">MSRHYQSLHDAAVLATEDLLDVRDLIGEICGAVAMGAIYGPSGTGKSFAVDEAVADRAEHDHVRTDFRARPTMRYVRQELGRLLGVAATSSAFDADWALKRALSERFRLVIIDEAQWLNRECFEYLRHLHDDPDTTFALLFVGGDGCYEVLRREPMLDSRLYAHHRFAPLTPATVVKAIPTYHPIYADADPAVLRLVDDTCGHGNFRSWARFTCHATRLCQRTGRTVCDEEIARNAFRTLGGGRGR</sequence>
<dbReference type="PANTHER" id="PTHR35894">
    <property type="entry name" value="GENERAL SECRETION PATHWAY PROTEIN A-RELATED"/>
    <property type="match status" value="1"/>
</dbReference>
<dbReference type="RefSeq" id="WP_077347838.1">
    <property type="nucleotide sequence ID" value="NZ_CP019607.1"/>
</dbReference>
<dbReference type="Proteomes" id="UP000188235">
    <property type="component" value="Chromosome"/>
</dbReference>
<organism evidence="2 3">
    <name type="scientific">Tessaracoccus flavescens</name>
    <dbReference type="NCBI Taxonomy" id="399497"/>
    <lineage>
        <taxon>Bacteria</taxon>
        <taxon>Bacillati</taxon>
        <taxon>Actinomycetota</taxon>
        <taxon>Actinomycetes</taxon>
        <taxon>Propionibacteriales</taxon>
        <taxon>Propionibacteriaceae</taxon>
        <taxon>Tessaracoccus</taxon>
    </lineage>
</organism>
<dbReference type="GO" id="GO:0016887">
    <property type="term" value="F:ATP hydrolysis activity"/>
    <property type="evidence" value="ECO:0007669"/>
    <property type="project" value="InterPro"/>
</dbReference>
<name>A0A1Q2CV53_9ACTN</name>
<dbReference type="STRING" id="399497.BW733_03195"/>
<proteinExistence type="predicted"/>
<dbReference type="SUPFAM" id="SSF52540">
    <property type="entry name" value="P-loop containing nucleoside triphosphate hydrolases"/>
    <property type="match status" value="1"/>
</dbReference>
<dbReference type="InterPro" id="IPR027417">
    <property type="entry name" value="P-loop_NTPase"/>
</dbReference>
<dbReference type="InterPro" id="IPR049945">
    <property type="entry name" value="AAA_22"/>
</dbReference>
<keyword evidence="3" id="KW-1185">Reference proteome</keyword>
<evidence type="ECO:0000313" key="3">
    <source>
        <dbReference type="Proteomes" id="UP000188235"/>
    </source>
</evidence>
<dbReference type="Pfam" id="PF13401">
    <property type="entry name" value="AAA_22"/>
    <property type="match status" value="1"/>
</dbReference>
<dbReference type="AlphaFoldDB" id="A0A1Q2CV53"/>
<evidence type="ECO:0000313" key="2">
    <source>
        <dbReference type="EMBL" id="AQP49992.1"/>
    </source>
</evidence>
<protein>
    <recommendedName>
        <fullName evidence="1">ORC1/DEAH AAA+ ATPase domain-containing protein</fullName>
    </recommendedName>
</protein>
<dbReference type="KEGG" id="tfa:BW733_03195"/>
<feature type="domain" description="ORC1/DEAH AAA+ ATPase" evidence="1">
    <location>
        <begin position="35"/>
        <end position="151"/>
    </location>
</feature>
<dbReference type="PANTHER" id="PTHR35894:SF1">
    <property type="entry name" value="PHOSPHORIBULOKINASE _ URIDINE KINASE FAMILY"/>
    <property type="match status" value="1"/>
</dbReference>
<dbReference type="Gene3D" id="3.40.50.300">
    <property type="entry name" value="P-loop containing nucleotide triphosphate hydrolases"/>
    <property type="match status" value="1"/>
</dbReference>
<evidence type="ECO:0000259" key="1">
    <source>
        <dbReference type="Pfam" id="PF13401"/>
    </source>
</evidence>
<accession>A0A1Q2CV53</accession>
<gene>
    <name evidence="2" type="ORF">BW733_03195</name>
</gene>